<comment type="caution">
    <text evidence="1">The sequence shown here is derived from an EMBL/GenBank/DDBJ whole genome shotgun (WGS) entry which is preliminary data.</text>
</comment>
<dbReference type="Proteomes" id="UP000324222">
    <property type="component" value="Unassembled WGS sequence"/>
</dbReference>
<sequence length="109" mass="12527">MEENKSEKDSSPELEPTDIIAEDIDLEPMMKEGLESKDGRVERLPHTIMQPWQNETNLNATMLSENLGITQQLFERSQQIQQMFTHMSTMCLNRDSPTGGSMRILPEFV</sequence>
<keyword evidence="2" id="KW-1185">Reference proteome</keyword>
<protein>
    <submittedName>
        <fullName evidence="1">Uncharacterized protein</fullName>
    </submittedName>
</protein>
<dbReference type="AlphaFoldDB" id="A0A5B7GJD7"/>
<evidence type="ECO:0000313" key="1">
    <source>
        <dbReference type="EMBL" id="MPC57629.1"/>
    </source>
</evidence>
<proteinExistence type="predicted"/>
<organism evidence="1 2">
    <name type="scientific">Portunus trituberculatus</name>
    <name type="common">Swimming crab</name>
    <name type="synonym">Neptunus trituberculatus</name>
    <dbReference type="NCBI Taxonomy" id="210409"/>
    <lineage>
        <taxon>Eukaryota</taxon>
        <taxon>Metazoa</taxon>
        <taxon>Ecdysozoa</taxon>
        <taxon>Arthropoda</taxon>
        <taxon>Crustacea</taxon>
        <taxon>Multicrustacea</taxon>
        <taxon>Malacostraca</taxon>
        <taxon>Eumalacostraca</taxon>
        <taxon>Eucarida</taxon>
        <taxon>Decapoda</taxon>
        <taxon>Pleocyemata</taxon>
        <taxon>Brachyura</taxon>
        <taxon>Eubrachyura</taxon>
        <taxon>Portunoidea</taxon>
        <taxon>Portunidae</taxon>
        <taxon>Portuninae</taxon>
        <taxon>Portunus</taxon>
    </lineage>
</organism>
<name>A0A5B7GJD7_PORTR</name>
<accession>A0A5B7GJD7</accession>
<reference evidence="1 2" key="1">
    <citation type="submission" date="2019-05" db="EMBL/GenBank/DDBJ databases">
        <title>Another draft genome of Portunus trituberculatus and its Hox gene families provides insights of decapod evolution.</title>
        <authorList>
            <person name="Jeong J.-H."/>
            <person name="Song I."/>
            <person name="Kim S."/>
            <person name="Choi T."/>
            <person name="Kim D."/>
            <person name="Ryu S."/>
            <person name="Kim W."/>
        </authorList>
    </citation>
    <scope>NUCLEOTIDE SEQUENCE [LARGE SCALE GENOMIC DNA]</scope>
    <source>
        <tissue evidence="1">Muscle</tissue>
    </source>
</reference>
<evidence type="ECO:0000313" key="2">
    <source>
        <dbReference type="Proteomes" id="UP000324222"/>
    </source>
</evidence>
<dbReference type="EMBL" id="VSRR010014940">
    <property type="protein sequence ID" value="MPC57629.1"/>
    <property type="molecule type" value="Genomic_DNA"/>
</dbReference>
<gene>
    <name evidence="1" type="ORF">E2C01_051614</name>
</gene>